<gene>
    <name evidence="2" type="ORF">HETSPECPRED_009062</name>
</gene>
<sequence>MTDTRNAIAARTKTPTGTPTAAPIVALFVPPEPPFSVLEVGVGLELEVSEAAALGTLRIVCLDTFAVVCATCEDWAVLLATGDVEEVEEDVEDAEEDLEDVVEVLVTAETERCVREVWAENDPSAST</sequence>
<feature type="coiled-coil region" evidence="1">
    <location>
        <begin position="77"/>
        <end position="111"/>
    </location>
</feature>
<dbReference type="AlphaFoldDB" id="A0A8H3IVC2"/>
<evidence type="ECO:0000256" key="1">
    <source>
        <dbReference type="SAM" id="Coils"/>
    </source>
</evidence>
<proteinExistence type="predicted"/>
<name>A0A8H3IVC2_9LECA</name>
<accession>A0A8H3IVC2</accession>
<keyword evidence="1" id="KW-0175">Coiled coil</keyword>
<protein>
    <submittedName>
        <fullName evidence="2">Uncharacterized protein</fullName>
    </submittedName>
</protein>
<comment type="caution">
    <text evidence="2">The sequence shown here is derived from an EMBL/GenBank/DDBJ whole genome shotgun (WGS) entry which is preliminary data.</text>
</comment>
<evidence type="ECO:0000313" key="3">
    <source>
        <dbReference type="Proteomes" id="UP000664521"/>
    </source>
</evidence>
<dbReference type="EMBL" id="CAJPDS010000071">
    <property type="protein sequence ID" value="CAF9933953.1"/>
    <property type="molecule type" value="Genomic_DNA"/>
</dbReference>
<dbReference type="Proteomes" id="UP000664521">
    <property type="component" value="Unassembled WGS sequence"/>
</dbReference>
<reference evidence="2" key="1">
    <citation type="submission" date="2021-03" db="EMBL/GenBank/DDBJ databases">
        <authorList>
            <person name="Tagirdzhanova G."/>
        </authorList>
    </citation>
    <scope>NUCLEOTIDE SEQUENCE</scope>
</reference>
<organism evidence="2 3">
    <name type="scientific">Heterodermia speciosa</name>
    <dbReference type="NCBI Taxonomy" id="116794"/>
    <lineage>
        <taxon>Eukaryota</taxon>
        <taxon>Fungi</taxon>
        <taxon>Dikarya</taxon>
        <taxon>Ascomycota</taxon>
        <taxon>Pezizomycotina</taxon>
        <taxon>Lecanoromycetes</taxon>
        <taxon>OSLEUM clade</taxon>
        <taxon>Lecanoromycetidae</taxon>
        <taxon>Caliciales</taxon>
        <taxon>Physciaceae</taxon>
        <taxon>Heterodermia</taxon>
    </lineage>
</organism>
<evidence type="ECO:0000313" key="2">
    <source>
        <dbReference type="EMBL" id="CAF9933953.1"/>
    </source>
</evidence>
<keyword evidence="3" id="KW-1185">Reference proteome</keyword>